<sequence length="120" mass="13740">MSQKKDGIQQLLAAEKKAGDQISDARKRKAQKLKSAKKEADSEINKLKDERETNYKLYEQEELGKKGSNEAQIQVLTNQKLKEQEIMVKSNRGKAMKAIQDETFHIVVRLHQNVQLHAPV</sequence>
<dbReference type="GO" id="GO:0046961">
    <property type="term" value="F:proton-transporting ATPase activity, rotational mechanism"/>
    <property type="evidence" value="ECO:0007669"/>
    <property type="project" value="InterPro"/>
</dbReference>
<evidence type="ECO:0000256" key="5">
    <source>
        <dbReference type="RuleBase" id="RU364019"/>
    </source>
</evidence>
<keyword evidence="3 5" id="KW-0375">Hydrogen ion transport</keyword>
<dbReference type="Pfam" id="PF03179">
    <property type="entry name" value="V-ATPase_G"/>
    <property type="match status" value="1"/>
</dbReference>
<keyword evidence="2 5" id="KW-0813">Transport</keyword>
<organism evidence="7">
    <name type="scientific">Arion vulgaris</name>
    <dbReference type="NCBI Taxonomy" id="1028688"/>
    <lineage>
        <taxon>Eukaryota</taxon>
        <taxon>Metazoa</taxon>
        <taxon>Spiralia</taxon>
        <taxon>Lophotrochozoa</taxon>
        <taxon>Mollusca</taxon>
        <taxon>Gastropoda</taxon>
        <taxon>Heterobranchia</taxon>
        <taxon>Euthyneura</taxon>
        <taxon>Panpulmonata</taxon>
        <taxon>Eupulmonata</taxon>
        <taxon>Stylommatophora</taxon>
        <taxon>Helicina</taxon>
        <taxon>Arionoidea</taxon>
        <taxon>Arionidae</taxon>
        <taxon>Arion</taxon>
    </lineage>
</organism>
<dbReference type="AlphaFoldDB" id="A0A0B6Y8I7"/>
<comment type="subunit">
    <text evidence="5">V-ATPase is a heteromultimeric enzyme made up of two complexes: the ATP-hydrolytic V1 complex and the proton translocation V0 complex.</text>
</comment>
<dbReference type="PANTHER" id="PTHR12713:SF11">
    <property type="entry name" value="V-TYPE PROTON ATPASE SUBUNIT G"/>
    <property type="match status" value="1"/>
</dbReference>
<comment type="similarity">
    <text evidence="1 5">Belongs to the V-ATPase G subunit family.</text>
</comment>
<dbReference type="Gene3D" id="1.20.5.2950">
    <property type="match status" value="1"/>
</dbReference>
<accession>A0A0B6Y8I7</accession>
<proteinExistence type="inferred from homology"/>
<dbReference type="NCBIfam" id="TIGR01147">
    <property type="entry name" value="V_ATP_synt_G"/>
    <property type="match status" value="1"/>
</dbReference>
<keyword evidence="4 5" id="KW-0406">Ion transport</keyword>
<evidence type="ECO:0000256" key="1">
    <source>
        <dbReference type="ARBA" id="ARBA00010066"/>
    </source>
</evidence>
<reference evidence="7" key="1">
    <citation type="submission" date="2014-12" db="EMBL/GenBank/DDBJ databases">
        <title>Insight into the proteome of Arion vulgaris.</title>
        <authorList>
            <person name="Aradska J."/>
            <person name="Bulat T."/>
            <person name="Smidak R."/>
            <person name="Sarate P."/>
            <person name="Gangsoo J."/>
            <person name="Sialana F."/>
            <person name="Bilban M."/>
            <person name="Lubec G."/>
        </authorList>
    </citation>
    <scope>NUCLEOTIDE SEQUENCE</scope>
    <source>
        <tissue evidence="7">Skin</tissue>
    </source>
</reference>
<dbReference type="InterPro" id="IPR005124">
    <property type="entry name" value="V-ATPase_G"/>
</dbReference>
<comment type="function">
    <text evidence="5">Subunit of the V1 complex of vacuolar(H+)-ATPase (V-ATPase), a multisubunit enzyme composed of a peripheral complex (V1) that hydrolyzes ATP and a membrane integral complex (V0) that translocates protons. V-ATPase is responsible for acidifying and maintaining the pH of intracellular compartments and in some cell types, is targeted to the plasma membrane, where it is responsible for acidifying the extracellular environment.</text>
</comment>
<name>A0A0B6Y8I7_9EUPU</name>
<feature type="compositionally biased region" description="Basic residues" evidence="6">
    <location>
        <begin position="26"/>
        <end position="35"/>
    </location>
</feature>
<feature type="compositionally biased region" description="Basic and acidic residues" evidence="6">
    <location>
        <begin position="36"/>
        <end position="47"/>
    </location>
</feature>
<dbReference type="GO" id="GO:0000221">
    <property type="term" value="C:vacuolar proton-transporting V-type ATPase, V1 domain"/>
    <property type="evidence" value="ECO:0007669"/>
    <property type="project" value="TreeGrafter"/>
</dbReference>
<feature type="compositionally biased region" description="Basic and acidic residues" evidence="6">
    <location>
        <begin position="14"/>
        <end position="25"/>
    </location>
</feature>
<evidence type="ECO:0000256" key="6">
    <source>
        <dbReference type="SAM" id="MobiDB-lite"/>
    </source>
</evidence>
<evidence type="ECO:0000256" key="3">
    <source>
        <dbReference type="ARBA" id="ARBA00022781"/>
    </source>
</evidence>
<protein>
    <recommendedName>
        <fullName evidence="5">V-type proton ATPase subunit G</fullName>
    </recommendedName>
</protein>
<dbReference type="EMBL" id="HACG01005291">
    <property type="protein sequence ID" value="CEK52156.1"/>
    <property type="molecule type" value="Transcribed_RNA"/>
</dbReference>
<gene>
    <name evidence="7" type="primary">ORF15701</name>
</gene>
<evidence type="ECO:0000256" key="4">
    <source>
        <dbReference type="ARBA" id="ARBA00023065"/>
    </source>
</evidence>
<feature type="region of interest" description="Disordered" evidence="6">
    <location>
        <begin position="1"/>
        <end position="47"/>
    </location>
</feature>
<dbReference type="GO" id="GO:0016887">
    <property type="term" value="F:ATP hydrolysis activity"/>
    <property type="evidence" value="ECO:0007669"/>
    <property type="project" value="TreeGrafter"/>
</dbReference>
<dbReference type="PANTHER" id="PTHR12713">
    <property type="entry name" value="VACUOLAR ATP SYNTHASE SUBUNIT G"/>
    <property type="match status" value="1"/>
</dbReference>
<evidence type="ECO:0000256" key="2">
    <source>
        <dbReference type="ARBA" id="ARBA00022448"/>
    </source>
</evidence>
<evidence type="ECO:0000313" key="7">
    <source>
        <dbReference type="EMBL" id="CEK52156.1"/>
    </source>
</evidence>